<accession>A0ABV7YMR0</accession>
<feature type="compositionally biased region" description="Basic residues" evidence="4">
    <location>
        <begin position="277"/>
        <end position="306"/>
    </location>
</feature>
<dbReference type="SMART" id="SM00559">
    <property type="entry name" value="Ku78"/>
    <property type="match status" value="1"/>
</dbReference>
<sequence>MPQAIWKGSVSFGMVTIPVKVYAATQEKDISFRQVHAEDGGRIRYKRVCDIDGEEVPYSDIAKGYELPDGGIVILTSEDFGELPLPSRHSIEVLEFVPADDFDPIYVARSYYLQAEGPGAKPYVLLRDALENTGQVAVVKVALRNRESLAIVRNKNDSLVLQTMLWPDEVRDDATVAPPADVEVRPQEVAMAESYIQTLSTVFDPDRYHDEYRKALEELIEAKTEGRAVEAVEEVAPAGEVVDLMAALQASVDAARKRRGEAPREAPEEKAPAAKKAAAKKAPAKKAAAKKTTAKKAAKAPARKSA</sequence>
<dbReference type="Pfam" id="PF02735">
    <property type="entry name" value="Ku"/>
    <property type="match status" value="1"/>
</dbReference>
<dbReference type="CDD" id="cd00789">
    <property type="entry name" value="KU_like"/>
    <property type="match status" value="1"/>
</dbReference>
<dbReference type="HAMAP" id="MF_01875">
    <property type="entry name" value="Prokaryotic_Ku"/>
    <property type="match status" value="1"/>
</dbReference>
<comment type="similarity">
    <text evidence="3">Belongs to the prokaryotic Ku family.</text>
</comment>
<feature type="region of interest" description="Disordered" evidence="4">
    <location>
        <begin position="253"/>
        <end position="306"/>
    </location>
</feature>
<evidence type="ECO:0000256" key="2">
    <source>
        <dbReference type="ARBA" id="ARBA00023172"/>
    </source>
</evidence>
<comment type="subunit">
    <text evidence="3">Homodimer. Interacts with LigD.</text>
</comment>
<evidence type="ECO:0000256" key="4">
    <source>
        <dbReference type="SAM" id="MobiDB-lite"/>
    </source>
</evidence>
<organism evidence="6 7">
    <name type="scientific">Tenggerimyces flavus</name>
    <dbReference type="NCBI Taxonomy" id="1708749"/>
    <lineage>
        <taxon>Bacteria</taxon>
        <taxon>Bacillati</taxon>
        <taxon>Actinomycetota</taxon>
        <taxon>Actinomycetes</taxon>
        <taxon>Propionibacteriales</taxon>
        <taxon>Nocardioidaceae</taxon>
        <taxon>Tenggerimyces</taxon>
    </lineage>
</organism>
<dbReference type="Proteomes" id="UP001595699">
    <property type="component" value="Unassembled WGS sequence"/>
</dbReference>
<dbReference type="EMBL" id="JBHRZH010000051">
    <property type="protein sequence ID" value="MFC3766337.1"/>
    <property type="molecule type" value="Genomic_DNA"/>
</dbReference>
<dbReference type="PANTHER" id="PTHR41251">
    <property type="entry name" value="NON-HOMOLOGOUS END JOINING PROTEIN KU"/>
    <property type="match status" value="1"/>
</dbReference>
<dbReference type="Gene3D" id="2.40.290.10">
    <property type="match status" value="1"/>
</dbReference>
<dbReference type="InterPro" id="IPR006164">
    <property type="entry name" value="DNA_bd_Ku70/Ku80"/>
</dbReference>
<proteinExistence type="inferred from homology"/>
<feature type="domain" description="Ku" evidence="5">
    <location>
        <begin position="53"/>
        <end position="181"/>
    </location>
</feature>
<keyword evidence="1 3" id="KW-0238">DNA-binding</keyword>
<dbReference type="PANTHER" id="PTHR41251:SF1">
    <property type="entry name" value="NON-HOMOLOGOUS END JOINING PROTEIN KU"/>
    <property type="match status" value="1"/>
</dbReference>
<protein>
    <recommendedName>
        <fullName evidence="3">Non-homologous end joining protein Ku</fullName>
    </recommendedName>
</protein>
<dbReference type="InterPro" id="IPR016194">
    <property type="entry name" value="SPOC-like_C_dom_sf"/>
</dbReference>
<keyword evidence="2 3" id="KW-0233">DNA recombination</keyword>
<reference evidence="7" key="1">
    <citation type="journal article" date="2019" name="Int. J. Syst. Evol. Microbiol.">
        <title>The Global Catalogue of Microorganisms (GCM) 10K type strain sequencing project: providing services to taxonomists for standard genome sequencing and annotation.</title>
        <authorList>
            <consortium name="The Broad Institute Genomics Platform"/>
            <consortium name="The Broad Institute Genome Sequencing Center for Infectious Disease"/>
            <person name="Wu L."/>
            <person name="Ma J."/>
        </authorList>
    </citation>
    <scope>NUCLEOTIDE SEQUENCE [LARGE SCALE GENOMIC DNA]</scope>
    <source>
        <strain evidence="7">CGMCC 4.7241</strain>
    </source>
</reference>
<comment type="caution">
    <text evidence="6">The sequence shown here is derived from an EMBL/GenBank/DDBJ whole genome shotgun (WGS) entry which is preliminary data.</text>
</comment>
<keyword evidence="3" id="KW-0234">DNA repair</keyword>
<dbReference type="InterPro" id="IPR009187">
    <property type="entry name" value="Prok_Ku"/>
</dbReference>
<feature type="compositionally biased region" description="Basic and acidic residues" evidence="4">
    <location>
        <begin position="260"/>
        <end position="272"/>
    </location>
</feature>
<evidence type="ECO:0000256" key="3">
    <source>
        <dbReference type="HAMAP-Rule" id="MF_01875"/>
    </source>
</evidence>
<keyword evidence="7" id="KW-1185">Reference proteome</keyword>
<evidence type="ECO:0000313" key="6">
    <source>
        <dbReference type="EMBL" id="MFC3766337.1"/>
    </source>
</evidence>
<comment type="function">
    <text evidence="3">With LigD forms a non-homologous end joining (NHEJ) DNA repair enzyme, which repairs dsDNA breaks with reduced fidelity. Binds linear dsDNA with 5'- and 3'- overhangs but not closed circular dsDNA nor ssDNA. Recruits and stimulates the ligase activity of LigD.</text>
</comment>
<evidence type="ECO:0000259" key="5">
    <source>
        <dbReference type="SMART" id="SM00559"/>
    </source>
</evidence>
<gene>
    <name evidence="3" type="primary">ku</name>
    <name evidence="6" type="ORF">ACFOUW_36295</name>
</gene>
<keyword evidence="3" id="KW-0227">DNA damage</keyword>
<dbReference type="PIRSF" id="PIRSF006493">
    <property type="entry name" value="Prok_Ku"/>
    <property type="match status" value="1"/>
</dbReference>
<name>A0ABV7YMR0_9ACTN</name>
<dbReference type="SUPFAM" id="SSF100939">
    <property type="entry name" value="SPOC domain-like"/>
    <property type="match status" value="1"/>
</dbReference>
<dbReference type="NCBIfam" id="TIGR02772">
    <property type="entry name" value="Ku_bact"/>
    <property type="match status" value="1"/>
</dbReference>
<dbReference type="RefSeq" id="WP_205117954.1">
    <property type="nucleotide sequence ID" value="NZ_JAFBCM010000001.1"/>
</dbReference>
<evidence type="ECO:0000313" key="7">
    <source>
        <dbReference type="Proteomes" id="UP001595699"/>
    </source>
</evidence>
<evidence type="ECO:0000256" key="1">
    <source>
        <dbReference type="ARBA" id="ARBA00023125"/>
    </source>
</evidence>